<feature type="domain" description="CBS" evidence="3">
    <location>
        <begin position="18"/>
        <end position="74"/>
    </location>
</feature>
<dbReference type="InterPro" id="IPR051257">
    <property type="entry name" value="Diverse_CBS-Domain"/>
</dbReference>
<feature type="domain" description="CBS" evidence="3">
    <location>
        <begin position="92"/>
        <end position="151"/>
    </location>
</feature>
<dbReference type="SUPFAM" id="SSF55021">
    <property type="entry name" value="ACT-like"/>
    <property type="match status" value="1"/>
</dbReference>
<evidence type="ECO:0000313" key="6">
    <source>
        <dbReference type="Proteomes" id="UP000069771"/>
    </source>
</evidence>
<dbReference type="PANTHER" id="PTHR43080:SF2">
    <property type="entry name" value="CBS DOMAIN-CONTAINING PROTEIN"/>
    <property type="match status" value="1"/>
</dbReference>
<keyword evidence="6" id="KW-1185">Reference proteome</keyword>
<accession>A0A140DSL4</accession>
<dbReference type="InterPro" id="IPR046342">
    <property type="entry name" value="CBS_dom_sf"/>
</dbReference>
<dbReference type="KEGG" id="fro:AALO17_05070"/>
<evidence type="ECO:0000259" key="4">
    <source>
        <dbReference type="PROSITE" id="PS51671"/>
    </source>
</evidence>
<evidence type="ECO:0000256" key="1">
    <source>
        <dbReference type="ARBA" id="ARBA00023122"/>
    </source>
</evidence>
<dbReference type="EMBL" id="CP011391">
    <property type="protein sequence ID" value="AMK53641.1"/>
    <property type="molecule type" value="Genomic_DNA"/>
</dbReference>
<organism evidence="5 6">
    <name type="scientific">Faecalibaculum rodentium</name>
    <dbReference type="NCBI Taxonomy" id="1702221"/>
    <lineage>
        <taxon>Bacteria</taxon>
        <taxon>Bacillati</taxon>
        <taxon>Bacillota</taxon>
        <taxon>Erysipelotrichia</taxon>
        <taxon>Erysipelotrichales</taxon>
        <taxon>Erysipelotrichaceae</taxon>
        <taxon>Faecalibaculum</taxon>
    </lineage>
</organism>
<dbReference type="InterPro" id="IPR000644">
    <property type="entry name" value="CBS_dom"/>
</dbReference>
<dbReference type="SMART" id="SM00116">
    <property type="entry name" value="CBS"/>
    <property type="match status" value="2"/>
</dbReference>
<dbReference type="AlphaFoldDB" id="A0A140DSL4"/>
<dbReference type="PANTHER" id="PTHR43080">
    <property type="entry name" value="CBS DOMAIN-CONTAINING PROTEIN CBSX3, MITOCHONDRIAL"/>
    <property type="match status" value="1"/>
</dbReference>
<dbReference type="PROSITE" id="PS51671">
    <property type="entry name" value="ACT"/>
    <property type="match status" value="1"/>
</dbReference>
<evidence type="ECO:0000256" key="2">
    <source>
        <dbReference type="PROSITE-ProRule" id="PRU00703"/>
    </source>
</evidence>
<proteinExistence type="predicted"/>
<name>A0A140DSL4_9FIRM</name>
<dbReference type="Gene3D" id="3.10.580.10">
    <property type="entry name" value="CBS-domain"/>
    <property type="match status" value="1"/>
</dbReference>
<dbReference type="PATRIC" id="fig|1702221.3.peg.486"/>
<gene>
    <name evidence="5" type="ORF">AALO17_05070</name>
</gene>
<protein>
    <submittedName>
        <fullName evidence="5">Uncharacterized protein</fullName>
    </submittedName>
</protein>
<evidence type="ECO:0000313" key="5">
    <source>
        <dbReference type="EMBL" id="AMK53641.1"/>
    </source>
</evidence>
<dbReference type="Pfam" id="PF00571">
    <property type="entry name" value="CBS"/>
    <property type="match status" value="2"/>
</dbReference>
<keyword evidence="1 2" id="KW-0129">CBS domain</keyword>
<reference evidence="5 6" key="1">
    <citation type="journal article" date="2016" name="Gut Pathog.">
        <title>Whole genome sequencing of "Faecalibaculum rodentium" ALO17, isolated from C57BL/6J laboratory mouse feces.</title>
        <authorList>
            <person name="Lim S."/>
            <person name="Chang D.H."/>
            <person name="Ahn S."/>
            <person name="Kim B.C."/>
        </authorList>
    </citation>
    <scope>NUCLEOTIDE SEQUENCE [LARGE SCALE GENOMIC DNA]</scope>
    <source>
        <strain evidence="5 6">Alo17</strain>
    </source>
</reference>
<dbReference type="Pfam" id="PF01842">
    <property type="entry name" value="ACT"/>
    <property type="match status" value="1"/>
</dbReference>
<dbReference type="Gene3D" id="3.30.70.260">
    <property type="match status" value="1"/>
</dbReference>
<dbReference type="PROSITE" id="PS51371">
    <property type="entry name" value="CBS"/>
    <property type="match status" value="2"/>
</dbReference>
<dbReference type="STRING" id="1702221.AALO17_05070"/>
<dbReference type="CDD" id="cd04584">
    <property type="entry name" value="CBS_pair_AcuB_like"/>
    <property type="match status" value="1"/>
</dbReference>
<dbReference type="InterPro" id="IPR045865">
    <property type="entry name" value="ACT-like_dom_sf"/>
</dbReference>
<dbReference type="Proteomes" id="UP000069771">
    <property type="component" value="Chromosome"/>
</dbReference>
<evidence type="ECO:0000259" key="3">
    <source>
        <dbReference type="PROSITE" id="PS51371"/>
    </source>
</evidence>
<dbReference type="InterPro" id="IPR002912">
    <property type="entry name" value="ACT_dom"/>
</dbReference>
<dbReference type="SUPFAM" id="SSF54631">
    <property type="entry name" value="CBS-domain pair"/>
    <property type="match status" value="1"/>
</dbReference>
<sequence>MQNRPVKEECMFKVQDFMTTPVICTEPDARITDVLDIMKKNNLHRIPVTDANGTLVGLITEGMISGAGGNATSLSIYELNYLLSKTKVKTVMQKRVATIHPENLMEKATEKMLKEDIGCLPVVDDHNKVVGILTQNDVFKSFLEVLGWYREGIRVALEAKDEIGQLEKISKVFADEGINIANIGVYDTTNGNASMIIRADKATDGLKQALEDAGYMDVEIAKAE</sequence>
<feature type="domain" description="ACT" evidence="4">
    <location>
        <begin position="154"/>
        <end position="224"/>
    </location>
</feature>